<dbReference type="EMBL" id="AVOT02007988">
    <property type="protein sequence ID" value="MBW0485061.1"/>
    <property type="molecule type" value="Genomic_DNA"/>
</dbReference>
<protein>
    <submittedName>
        <fullName evidence="2">Uncharacterized protein</fullName>
    </submittedName>
</protein>
<sequence length="111" mass="12589">MRAHLDRGLIIEGAEPFRKEEGKEDQNLSQELEEEEENSEEEEASDGNEVFLIPVGESEVTGERNLAQSNQTVTHQCEPYLLAIMQQMTQIMSNIQEDSSFEASRQPAFNT</sequence>
<accession>A0A9Q3CM33</accession>
<dbReference type="AlphaFoldDB" id="A0A9Q3CM33"/>
<evidence type="ECO:0000256" key="1">
    <source>
        <dbReference type="SAM" id="MobiDB-lite"/>
    </source>
</evidence>
<dbReference type="Proteomes" id="UP000765509">
    <property type="component" value="Unassembled WGS sequence"/>
</dbReference>
<gene>
    <name evidence="2" type="ORF">O181_024776</name>
</gene>
<comment type="caution">
    <text evidence="2">The sequence shown here is derived from an EMBL/GenBank/DDBJ whole genome shotgun (WGS) entry which is preliminary data.</text>
</comment>
<feature type="compositionally biased region" description="Acidic residues" evidence="1">
    <location>
        <begin position="31"/>
        <end position="46"/>
    </location>
</feature>
<name>A0A9Q3CM33_9BASI</name>
<evidence type="ECO:0000313" key="3">
    <source>
        <dbReference type="Proteomes" id="UP000765509"/>
    </source>
</evidence>
<reference evidence="2" key="1">
    <citation type="submission" date="2021-03" db="EMBL/GenBank/DDBJ databases">
        <title>Draft genome sequence of rust myrtle Austropuccinia psidii MF-1, a brazilian biotype.</title>
        <authorList>
            <person name="Quecine M.C."/>
            <person name="Pachon D.M.R."/>
            <person name="Bonatelli M.L."/>
            <person name="Correr F.H."/>
            <person name="Franceschini L.M."/>
            <person name="Leite T.F."/>
            <person name="Margarido G.R.A."/>
            <person name="Almeida C.A."/>
            <person name="Ferrarezi J.A."/>
            <person name="Labate C.A."/>
        </authorList>
    </citation>
    <scope>NUCLEOTIDE SEQUENCE</scope>
    <source>
        <strain evidence="2">MF-1</strain>
    </source>
</reference>
<keyword evidence="3" id="KW-1185">Reference proteome</keyword>
<proteinExistence type="predicted"/>
<feature type="compositionally biased region" description="Basic and acidic residues" evidence="1">
    <location>
        <begin position="1"/>
        <end position="26"/>
    </location>
</feature>
<feature type="region of interest" description="Disordered" evidence="1">
    <location>
        <begin position="1"/>
        <end position="49"/>
    </location>
</feature>
<organism evidence="2 3">
    <name type="scientific">Austropuccinia psidii MF-1</name>
    <dbReference type="NCBI Taxonomy" id="1389203"/>
    <lineage>
        <taxon>Eukaryota</taxon>
        <taxon>Fungi</taxon>
        <taxon>Dikarya</taxon>
        <taxon>Basidiomycota</taxon>
        <taxon>Pucciniomycotina</taxon>
        <taxon>Pucciniomycetes</taxon>
        <taxon>Pucciniales</taxon>
        <taxon>Sphaerophragmiaceae</taxon>
        <taxon>Austropuccinia</taxon>
    </lineage>
</organism>
<evidence type="ECO:0000313" key="2">
    <source>
        <dbReference type="EMBL" id="MBW0485061.1"/>
    </source>
</evidence>